<evidence type="ECO:0000256" key="6">
    <source>
        <dbReference type="ARBA" id="ARBA00022989"/>
    </source>
</evidence>
<dbReference type="GO" id="GO:0006633">
    <property type="term" value="P:fatty acid biosynthetic process"/>
    <property type="evidence" value="ECO:0007669"/>
    <property type="project" value="UniProtKB-KW"/>
</dbReference>
<reference evidence="14 15" key="1">
    <citation type="submission" date="2017-09" db="EMBL/GenBank/DDBJ databases">
        <title>Depth-based differentiation of microbial function through sediment-hosted aquifers and enrichment of novel symbionts in the deep terrestrial subsurface.</title>
        <authorList>
            <person name="Probst A.J."/>
            <person name="Ladd B."/>
            <person name="Jarett J.K."/>
            <person name="Geller-Mcgrath D.E."/>
            <person name="Sieber C.M."/>
            <person name="Emerson J.B."/>
            <person name="Anantharaman K."/>
            <person name="Thomas B.C."/>
            <person name="Malmstrom R."/>
            <person name="Stieglmeier M."/>
            <person name="Klingl A."/>
            <person name="Woyke T."/>
            <person name="Ryan C.M."/>
            <person name="Banfield J.F."/>
        </authorList>
    </citation>
    <scope>NUCLEOTIDE SEQUENCE [LARGE SCALE GENOMIC DNA]</scope>
    <source>
        <strain evidence="14">CG22_combo_CG10-13_8_21_14_all_42_17</strain>
    </source>
</reference>
<dbReference type="InterPro" id="IPR015876">
    <property type="entry name" value="Acyl-CoA_DS"/>
</dbReference>
<comment type="caution">
    <text evidence="14">The sequence shown here is derived from an EMBL/GenBank/DDBJ whole genome shotgun (WGS) entry which is preliminary data.</text>
</comment>
<evidence type="ECO:0000313" key="15">
    <source>
        <dbReference type="Proteomes" id="UP000229794"/>
    </source>
</evidence>
<keyword evidence="9" id="KW-0443">Lipid metabolism</keyword>
<keyword evidence="7" id="KW-0560">Oxidoreductase</keyword>
<keyword evidence="6 12" id="KW-1133">Transmembrane helix</keyword>
<evidence type="ECO:0000256" key="11">
    <source>
        <dbReference type="ARBA" id="ARBA00023160"/>
    </source>
</evidence>
<evidence type="ECO:0000256" key="3">
    <source>
        <dbReference type="ARBA" id="ARBA00022516"/>
    </source>
</evidence>
<gene>
    <name evidence="14" type="ORF">COX06_03300</name>
</gene>
<comment type="subcellular location">
    <subcellularLocation>
        <location evidence="1">Membrane</location>
        <topology evidence="1">Multi-pass membrane protein</topology>
    </subcellularLocation>
</comment>
<protein>
    <recommendedName>
        <fullName evidence="13">Fatty acid desaturase domain-containing protein</fullName>
    </recommendedName>
</protein>
<keyword evidence="3" id="KW-0444">Lipid biosynthesis</keyword>
<evidence type="ECO:0000256" key="8">
    <source>
        <dbReference type="ARBA" id="ARBA00023004"/>
    </source>
</evidence>
<dbReference type="PRINTS" id="PR00075">
    <property type="entry name" value="FACDDSATRASE"/>
</dbReference>
<sequence length="212" mass="24170">MKQQQAKLYLPNALFMGFAHAIGLFGFGAAMFGFWKWQTVLLGAVLYCVSGLGITVGYHRYFTHRAFRCGKLMQVVLSIMGVMAVENSIKSWVSDHVRHHAKVDTDEDPYDATKGFWYSHIGWILFKIPSRVQDYSSASHLLKDKWTADLVNFQHRYYYPLAIFFAGVLPILIAFLWGDPLGGLVFAGFSRLIIVWHGTFCINSLAHFKHWG</sequence>
<dbReference type="Proteomes" id="UP000229794">
    <property type="component" value="Unassembled WGS sequence"/>
</dbReference>
<feature type="transmembrane region" description="Helical" evidence="12">
    <location>
        <begin position="40"/>
        <end position="58"/>
    </location>
</feature>
<evidence type="ECO:0000256" key="4">
    <source>
        <dbReference type="ARBA" id="ARBA00022692"/>
    </source>
</evidence>
<evidence type="ECO:0000256" key="7">
    <source>
        <dbReference type="ARBA" id="ARBA00023002"/>
    </source>
</evidence>
<organism evidence="14 15">
    <name type="scientific">Candidatus Zambryskibacteria bacterium CG22_combo_CG10-13_8_21_14_all_42_17</name>
    <dbReference type="NCBI Taxonomy" id="1975118"/>
    <lineage>
        <taxon>Bacteria</taxon>
        <taxon>Candidatus Zambryskiibacteriota</taxon>
    </lineage>
</organism>
<evidence type="ECO:0000259" key="13">
    <source>
        <dbReference type="Pfam" id="PF00487"/>
    </source>
</evidence>
<keyword evidence="11" id="KW-0275">Fatty acid biosynthesis</keyword>
<keyword evidence="8" id="KW-0408">Iron</keyword>
<dbReference type="InterPro" id="IPR005804">
    <property type="entry name" value="FA_desaturase_dom"/>
</dbReference>
<keyword evidence="4 12" id="KW-0812">Transmembrane</keyword>
<dbReference type="GO" id="GO:0016717">
    <property type="term" value="F:oxidoreductase activity, acting on paired donors, with oxidation of a pair of donors resulting in the reduction of molecular oxygen to two molecules of water"/>
    <property type="evidence" value="ECO:0007669"/>
    <property type="project" value="InterPro"/>
</dbReference>
<name>A0A2H0BCS7_9BACT</name>
<dbReference type="PANTHER" id="PTHR11351:SF31">
    <property type="entry name" value="DESATURASE 1, ISOFORM A-RELATED"/>
    <property type="match status" value="1"/>
</dbReference>
<dbReference type="EMBL" id="PCST01000043">
    <property type="protein sequence ID" value="PIP55424.1"/>
    <property type="molecule type" value="Genomic_DNA"/>
</dbReference>
<comment type="similarity">
    <text evidence="2">Belongs to the fatty acid desaturase type 2 family.</text>
</comment>
<keyword evidence="10 12" id="KW-0472">Membrane</keyword>
<evidence type="ECO:0000256" key="10">
    <source>
        <dbReference type="ARBA" id="ARBA00023136"/>
    </source>
</evidence>
<proteinExistence type="inferred from homology"/>
<evidence type="ECO:0000256" key="12">
    <source>
        <dbReference type="SAM" id="Phobius"/>
    </source>
</evidence>
<dbReference type="Pfam" id="PF00487">
    <property type="entry name" value="FA_desaturase"/>
    <property type="match status" value="1"/>
</dbReference>
<feature type="transmembrane region" description="Helical" evidence="12">
    <location>
        <begin position="12"/>
        <end position="34"/>
    </location>
</feature>
<feature type="transmembrane region" description="Helical" evidence="12">
    <location>
        <begin position="184"/>
        <end position="206"/>
    </location>
</feature>
<feature type="transmembrane region" description="Helical" evidence="12">
    <location>
        <begin position="157"/>
        <end position="178"/>
    </location>
</feature>
<evidence type="ECO:0000256" key="1">
    <source>
        <dbReference type="ARBA" id="ARBA00004141"/>
    </source>
</evidence>
<keyword evidence="5" id="KW-0276">Fatty acid metabolism</keyword>
<feature type="non-terminal residue" evidence="14">
    <location>
        <position position="212"/>
    </location>
</feature>
<accession>A0A2H0BCS7</accession>
<dbReference type="GO" id="GO:0016020">
    <property type="term" value="C:membrane"/>
    <property type="evidence" value="ECO:0007669"/>
    <property type="project" value="UniProtKB-SubCell"/>
</dbReference>
<dbReference type="AlphaFoldDB" id="A0A2H0BCS7"/>
<evidence type="ECO:0000256" key="2">
    <source>
        <dbReference type="ARBA" id="ARBA00008749"/>
    </source>
</evidence>
<evidence type="ECO:0000313" key="14">
    <source>
        <dbReference type="EMBL" id="PIP55424.1"/>
    </source>
</evidence>
<feature type="domain" description="Fatty acid desaturase" evidence="13">
    <location>
        <begin position="37"/>
        <end position="211"/>
    </location>
</feature>
<dbReference type="CDD" id="cd03505">
    <property type="entry name" value="Delta9-FADS-like"/>
    <property type="match status" value="1"/>
</dbReference>
<evidence type="ECO:0000256" key="5">
    <source>
        <dbReference type="ARBA" id="ARBA00022832"/>
    </source>
</evidence>
<evidence type="ECO:0000256" key="9">
    <source>
        <dbReference type="ARBA" id="ARBA00023098"/>
    </source>
</evidence>
<dbReference type="PANTHER" id="PTHR11351">
    <property type="entry name" value="ACYL-COA DESATURASE"/>
    <property type="match status" value="1"/>
</dbReference>